<name>A0A2W5NPV2_9SPHN</name>
<comment type="caution">
    <text evidence="2">The sequence shown here is derived from an EMBL/GenBank/DDBJ whole genome shotgun (WGS) entry which is preliminary data.</text>
</comment>
<organism evidence="2 3">
    <name type="scientific">Novosphingobium pentaromativorans</name>
    <dbReference type="NCBI Taxonomy" id="205844"/>
    <lineage>
        <taxon>Bacteria</taxon>
        <taxon>Pseudomonadati</taxon>
        <taxon>Pseudomonadota</taxon>
        <taxon>Alphaproteobacteria</taxon>
        <taxon>Sphingomonadales</taxon>
        <taxon>Sphingomonadaceae</taxon>
        <taxon>Novosphingobium</taxon>
    </lineage>
</organism>
<feature type="domain" description="SnoaL-like" evidence="1">
    <location>
        <begin position="13"/>
        <end position="135"/>
    </location>
</feature>
<protein>
    <recommendedName>
        <fullName evidence="1">SnoaL-like domain-containing protein</fullName>
    </recommendedName>
</protein>
<dbReference type="Gene3D" id="3.10.450.50">
    <property type="match status" value="1"/>
</dbReference>
<dbReference type="AlphaFoldDB" id="A0A2W5NPV2"/>
<evidence type="ECO:0000259" key="1">
    <source>
        <dbReference type="Pfam" id="PF13577"/>
    </source>
</evidence>
<dbReference type="SUPFAM" id="SSF54427">
    <property type="entry name" value="NTF2-like"/>
    <property type="match status" value="1"/>
</dbReference>
<evidence type="ECO:0000313" key="2">
    <source>
        <dbReference type="EMBL" id="PZQ55531.1"/>
    </source>
</evidence>
<dbReference type="Pfam" id="PF13577">
    <property type="entry name" value="SnoaL_4"/>
    <property type="match status" value="1"/>
</dbReference>
<gene>
    <name evidence="2" type="ORF">DI555_09500</name>
</gene>
<sequence>MADIEKMAQDLAYLMDRRAIEDCVHSHARGHDRFDVDLLTAAYHPDGIDEHGAAAVNRGPDYAAWANAIHAGGCQLCLHNITTHNCEIDGDVAHAESYVLVGLLNPDGRTVRFINGRYVDRLEKRGGVWRIALRRCTVDLLIAGDASILDMPQFRAGGYIKGRRDQADVSYSRPMTLEDDVDRW</sequence>
<dbReference type="InterPro" id="IPR037401">
    <property type="entry name" value="SnoaL-like"/>
</dbReference>
<dbReference type="EMBL" id="QFPX01000006">
    <property type="protein sequence ID" value="PZQ55531.1"/>
    <property type="molecule type" value="Genomic_DNA"/>
</dbReference>
<dbReference type="Proteomes" id="UP000249082">
    <property type="component" value="Unassembled WGS sequence"/>
</dbReference>
<dbReference type="InterPro" id="IPR032710">
    <property type="entry name" value="NTF2-like_dom_sf"/>
</dbReference>
<evidence type="ECO:0000313" key="3">
    <source>
        <dbReference type="Proteomes" id="UP000249082"/>
    </source>
</evidence>
<accession>A0A2W5NPV2</accession>
<reference evidence="2 3" key="1">
    <citation type="submission" date="2017-08" db="EMBL/GenBank/DDBJ databases">
        <title>Infants hospitalized years apart are colonized by the same room-sourced microbial strains.</title>
        <authorList>
            <person name="Brooks B."/>
            <person name="Olm M.R."/>
            <person name="Firek B.A."/>
            <person name="Baker R."/>
            <person name="Thomas B.C."/>
            <person name="Morowitz M.J."/>
            <person name="Banfield J.F."/>
        </authorList>
    </citation>
    <scope>NUCLEOTIDE SEQUENCE [LARGE SCALE GENOMIC DNA]</scope>
    <source>
        <strain evidence="2">S2_005_002_R2_33</strain>
    </source>
</reference>
<proteinExistence type="predicted"/>